<dbReference type="OMA" id="MPLYVPN"/>
<dbReference type="FunCoup" id="A0A251TZL7">
    <property type="interactions" value="184"/>
</dbReference>
<keyword evidence="4" id="KW-1185">Reference proteome</keyword>
<reference evidence="2 4" key="1">
    <citation type="journal article" date="2017" name="Nature">
        <title>The sunflower genome provides insights into oil metabolism, flowering and Asterid evolution.</title>
        <authorList>
            <person name="Badouin H."/>
            <person name="Gouzy J."/>
            <person name="Grassa C.J."/>
            <person name="Murat F."/>
            <person name="Staton S.E."/>
            <person name="Cottret L."/>
            <person name="Lelandais-Briere C."/>
            <person name="Owens G.L."/>
            <person name="Carrere S."/>
            <person name="Mayjonade B."/>
            <person name="Legrand L."/>
            <person name="Gill N."/>
            <person name="Kane N.C."/>
            <person name="Bowers J.E."/>
            <person name="Hubner S."/>
            <person name="Bellec A."/>
            <person name="Berard A."/>
            <person name="Berges H."/>
            <person name="Blanchet N."/>
            <person name="Boniface M.C."/>
            <person name="Brunel D."/>
            <person name="Catrice O."/>
            <person name="Chaidir N."/>
            <person name="Claudel C."/>
            <person name="Donnadieu C."/>
            <person name="Faraut T."/>
            <person name="Fievet G."/>
            <person name="Helmstetter N."/>
            <person name="King M."/>
            <person name="Knapp S.J."/>
            <person name="Lai Z."/>
            <person name="Le Paslier M.C."/>
            <person name="Lippi Y."/>
            <person name="Lorenzon L."/>
            <person name="Mandel J.R."/>
            <person name="Marage G."/>
            <person name="Marchand G."/>
            <person name="Marquand E."/>
            <person name="Bret-Mestries E."/>
            <person name="Morien E."/>
            <person name="Nambeesan S."/>
            <person name="Nguyen T."/>
            <person name="Pegot-Espagnet P."/>
            <person name="Pouilly N."/>
            <person name="Raftis F."/>
            <person name="Sallet E."/>
            <person name="Schiex T."/>
            <person name="Thomas J."/>
            <person name="Vandecasteele C."/>
            <person name="Vares D."/>
            <person name="Vear F."/>
            <person name="Vautrin S."/>
            <person name="Crespi M."/>
            <person name="Mangin B."/>
            <person name="Burke J.M."/>
            <person name="Salse J."/>
            <person name="Munos S."/>
            <person name="Vincourt P."/>
            <person name="Rieseberg L.H."/>
            <person name="Langlade N.B."/>
        </authorList>
    </citation>
    <scope>NUCLEOTIDE SEQUENCE [LARGE SCALE GENOMIC DNA]</scope>
    <source>
        <strain evidence="4">cv. SF193</strain>
        <tissue evidence="2">Leaves</tissue>
    </source>
</reference>
<protein>
    <submittedName>
        <fullName evidence="3">Putative DPP6 N-terminal domain-like protein</fullName>
    </submittedName>
    <submittedName>
        <fullName evidence="2">Six-bladed beta-propeller, TolB</fullName>
    </submittedName>
</protein>
<dbReference type="Pfam" id="PF07676">
    <property type="entry name" value="PD40"/>
    <property type="match status" value="4"/>
</dbReference>
<sequence length="690" mass="76014">MKPPIHLIIFFSIFIITKSISSTPAATTIIFTTLGRSRYAFDIFSLPLDTTGHELQLTDGTSVNFNGHFLSSVNSNINTVTDPDPSSVKLLYVTERNGTSSIYLDEVSVSVSYPHTRKRSVIETESTRSQHRLVGGNGRVSMKDRPSLVGDLLVYVSTHEDTGVGRTSWAAVYSTQLSTGLTRRLTPEGIADFSPAVSPSGLWTAVASSGEKGWGGEVQELDTDIYVFLTQNGLDRVKLVEHGGWPSWVDDSTFYFHRRGEDGWWSVYVAILPQDMPFSVDSVVTRRVTPPGLHSFTPAASLTKKNIIAVATRRPGSDYRHIELYDVVSGKFKELTRLVAPKANHYNPFISPDSSRVGYHKCRGAGSNGKMIKNDLFLESIKTQVPDISLFRIDGSFPSFSPDGSRIAYVGLPGLYVVNSDGSGNRVLNPDITAFSTAWDPKREGVIYTSIGPTFASEDTDVDIFSIDADADEPRFTKLTFGGQNNAFPAVSPDGKWVVFRSGRTGHKNLYIMNAVEGEKGGLTQLTNGPWSDTMCNWSPDGDWIAFASDRHNPGSGSFRLYMIHPNGTGLRHLIHSGSAGRTNHPWFSPDGKRIVFTSDYAAVSAEPISNPHHYQPYGEIFTMKLDGSELTRLTHNSFEDGTPSWGPKFMKPENVGWSIEEEKCSFEDCQWLAISNRLDVDEAKIQCGG</sequence>
<dbReference type="PANTHER" id="PTHR32161">
    <property type="entry name" value="DPP6 N-TERMINAL DOMAIN-LIKE PROTEIN"/>
    <property type="match status" value="1"/>
</dbReference>
<dbReference type="Gene3D" id="2.120.10.30">
    <property type="entry name" value="TolB, C-terminal domain"/>
    <property type="match status" value="3"/>
</dbReference>
<dbReference type="OrthoDB" id="43744at2759"/>
<feature type="signal peptide" evidence="1">
    <location>
        <begin position="1"/>
        <end position="19"/>
    </location>
</feature>
<accession>A0A251TZL7</accession>
<dbReference type="STRING" id="4232.A0A251TZL7"/>
<evidence type="ECO:0000256" key="1">
    <source>
        <dbReference type="SAM" id="SignalP"/>
    </source>
</evidence>
<reference evidence="2" key="3">
    <citation type="submission" date="2020-06" db="EMBL/GenBank/DDBJ databases">
        <title>Helianthus annuus Genome sequencing and assembly Release 2.</title>
        <authorList>
            <person name="Gouzy J."/>
            <person name="Langlade N."/>
            <person name="Munos S."/>
        </authorList>
    </citation>
    <scope>NUCLEOTIDE SEQUENCE</scope>
    <source>
        <tissue evidence="2">Leaves</tissue>
    </source>
</reference>
<dbReference type="SUPFAM" id="SSF82171">
    <property type="entry name" value="DPP6 N-terminal domain-like"/>
    <property type="match status" value="2"/>
</dbReference>
<reference evidence="3" key="2">
    <citation type="submission" date="2017-02" db="EMBL/GenBank/DDBJ databases">
        <title>Sunflower complete genome.</title>
        <authorList>
            <person name="Langlade N."/>
            <person name="Munos S."/>
        </authorList>
    </citation>
    <scope>NUCLEOTIDE SEQUENCE [LARGE SCALE GENOMIC DNA]</scope>
    <source>
        <tissue evidence="3">Leaves</tissue>
    </source>
</reference>
<dbReference type="InterPro" id="IPR011659">
    <property type="entry name" value="WD40"/>
</dbReference>
<feature type="chain" id="PRO_5013213610" evidence="1">
    <location>
        <begin position="20"/>
        <end position="690"/>
    </location>
</feature>
<dbReference type="Proteomes" id="UP000215914">
    <property type="component" value="Chromosome 9"/>
</dbReference>
<evidence type="ECO:0000313" key="4">
    <source>
        <dbReference type="Proteomes" id="UP000215914"/>
    </source>
</evidence>
<organism evidence="3 4">
    <name type="scientific">Helianthus annuus</name>
    <name type="common">Common sunflower</name>
    <dbReference type="NCBI Taxonomy" id="4232"/>
    <lineage>
        <taxon>Eukaryota</taxon>
        <taxon>Viridiplantae</taxon>
        <taxon>Streptophyta</taxon>
        <taxon>Embryophyta</taxon>
        <taxon>Tracheophyta</taxon>
        <taxon>Spermatophyta</taxon>
        <taxon>Magnoliopsida</taxon>
        <taxon>eudicotyledons</taxon>
        <taxon>Gunneridae</taxon>
        <taxon>Pentapetalae</taxon>
        <taxon>asterids</taxon>
        <taxon>campanulids</taxon>
        <taxon>Asterales</taxon>
        <taxon>Asteraceae</taxon>
        <taxon>Asteroideae</taxon>
        <taxon>Heliantheae alliance</taxon>
        <taxon>Heliantheae</taxon>
        <taxon>Helianthus</taxon>
    </lineage>
</organism>
<dbReference type="EMBL" id="CM007898">
    <property type="protein sequence ID" value="OTG15431.1"/>
    <property type="molecule type" value="Genomic_DNA"/>
</dbReference>
<dbReference type="InterPro" id="IPR011042">
    <property type="entry name" value="6-blade_b-propeller_TolB-like"/>
</dbReference>
<dbReference type="Gramene" id="mRNA:HanXRQr2_Chr09g0392321">
    <property type="protein sequence ID" value="CDS:HanXRQr2_Chr09g0392321.1"/>
    <property type="gene ID" value="HanXRQr2_Chr09g0392321"/>
</dbReference>
<dbReference type="PANTHER" id="PTHR32161:SF8">
    <property type="entry name" value="DPP6 N-TERMINAL DOMAIN-LIKE PROTEIN"/>
    <property type="match status" value="1"/>
</dbReference>
<evidence type="ECO:0000313" key="3">
    <source>
        <dbReference type="EMBL" id="OTG15431.1"/>
    </source>
</evidence>
<proteinExistence type="predicted"/>
<dbReference type="InParanoid" id="A0A251TZL7"/>
<keyword evidence="1" id="KW-0732">Signal</keyword>
<gene>
    <name evidence="3" type="ORF">HannXRQ_Chr09g0260321</name>
    <name evidence="2" type="ORF">HanXRQr2_Chr09g0392321</name>
</gene>
<dbReference type="AlphaFoldDB" id="A0A251TZL7"/>
<name>A0A251TZL7_HELAN</name>
<dbReference type="EMBL" id="MNCJ02000324">
    <property type="protein sequence ID" value="KAF5791233.1"/>
    <property type="molecule type" value="Genomic_DNA"/>
</dbReference>
<evidence type="ECO:0000313" key="2">
    <source>
        <dbReference type="EMBL" id="KAF5791233.1"/>
    </source>
</evidence>